<organism evidence="2 3">
    <name type="scientific">Plakobranchus ocellatus</name>
    <dbReference type="NCBI Taxonomy" id="259542"/>
    <lineage>
        <taxon>Eukaryota</taxon>
        <taxon>Metazoa</taxon>
        <taxon>Spiralia</taxon>
        <taxon>Lophotrochozoa</taxon>
        <taxon>Mollusca</taxon>
        <taxon>Gastropoda</taxon>
        <taxon>Heterobranchia</taxon>
        <taxon>Euthyneura</taxon>
        <taxon>Panpulmonata</taxon>
        <taxon>Sacoglossa</taxon>
        <taxon>Placobranchoidea</taxon>
        <taxon>Plakobranchidae</taxon>
        <taxon>Plakobranchus</taxon>
    </lineage>
</organism>
<dbReference type="EMBL" id="BLXT01006957">
    <property type="protein sequence ID" value="GFO35120.1"/>
    <property type="molecule type" value="Genomic_DNA"/>
</dbReference>
<gene>
    <name evidence="2" type="ORF">PoB_006162500</name>
</gene>
<evidence type="ECO:0000313" key="2">
    <source>
        <dbReference type="EMBL" id="GFO35120.1"/>
    </source>
</evidence>
<evidence type="ECO:0000313" key="3">
    <source>
        <dbReference type="Proteomes" id="UP000735302"/>
    </source>
</evidence>
<evidence type="ECO:0000256" key="1">
    <source>
        <dbReference type="SAM" id="MobiDB-lite"/>
    </source>
</evidence>
<keyword evidence="3" id="KW-1185">Reference proteome</keyword>
<proteinExistence type="predicted"/>
<sequence length="70" mass="8200">MNTSTVAGRVSSTEHIPVSLTSHSTARQTFCISTTYETPWTDMDVLDEWLKWEEEEKEEEEEDEEDEDEE</sequence>
<reference evidence="2 3" key="1">
    <citation type="journal article" date="2021" name="Elife">
        <title>Chloroplast acquisition without the gene transfer in kleptoplastic sea slugs, Plakobranchus ocellatus.</title>
        <authorList>
            <person name="Maeda T."/>
            <person name="Takahashi S."/>
            <person name="Yoshida T."/>
            <person name="Shimamura S."/>
            <person name="Takaki Y."/>
            <person name="Nagai Y."/>
            <person name="Toyoda A."/>
            <person name="Suzuki Y."/>
            <person name="Arimoto A."/>
            <person name="Ishii H."/>
            <person name="Satoh N."/>
            <person name="Nishiyama T."/>
            <person name="Hasebe M."/>
            <person name="Maruyama T."/>
            <person name="Minagawa J."/>
            <person name="Obokata J."/>
            <person name="Shigenobu S."/>
        </authorList>
    </citation>
    <scope>NUCLEOTIDE SEQUENCE [LARGE SCALE GENOMIC DNA]</scope>
</reference>
<dbReference type="AlphaFoldDB" id="A0AAV4CTI9"/>
<feature type="region of interest" description="Disordered" evidence="1">
    <location>
        <begin position="51"/>
        <end position="70"/>
    </location>
</feature>
<feature type="compositionally biased region" description="Acidic residues" evidence="1">
    <location>
        <begin position="55"/>
        <end position="70"/>
    </location>
</feature>
<dbReference type="Proteomes" id="UP000735302">
    <property type="component" value="Unassembled WGS sequence"/>
</dbReference>
<comment type="caution">
    <text evidence="2">The sequence shown here is derived from an EMBL/GenBank/DDBJ whole genome shotgun (WGS) entry which is preliminary data.</text>
</comment>
<accession>A0AAV4CTI9</accession>
<name>A0AAV4CTI9_9GAST</name>
<protein>
    <submittedName>
        <fullName evidence="2">Uncharacterized protein</fullName>
    </submittedName>
</protein>